<dbReference type="Pfam" id="PF01381">
    <property type="entry name" value="HTH_3"/>
    <property type="match status" value="1"/>
</dbReference>
<dbReference type="Gene3D" id="1.10.260.40">
    <property type="entry name" value="lambda repressor-like DNA-binding domains"/>
    <property type="match status" value="1"/>
</dbReference>
<dbReference type="SMART" id="SM00530">
    <property type="entry name" value="HTH_XRE"/>
    <property type="match status" value="1"/>
</dbReference>
<evidence type="ECO:0000259" key="1">
    <source>
        <dbReference type="PROSITE" id="PS50943"/>
    </source>
</evidence>
<organism evidence="2 3">
    <name type="scientific">Exilibacterium tricleocarpae</name>
    <dbReference type="NCBI Taxonomy" id="2591008"/>
    <lineage>
        <taxon>Bacteria</taxon>
        <taxon>Pseudomonadati</taxon>
        <taxon>Pseudomonadota</taxon>
        <taxon>Gammaproteobacteria</taxon>
        <taxon>Cellvibrionales</taxon>
        <taxon>Cellvibrionaceae</taxon>
        <taxon>Exilibacterium</taxon>
    </lineage>
</organism>
<dbReference type="PROSITE" id="PS50943">
    <property type="entry name" value="HTH_CROC1"/>
    <property type="match status" value="1"/>
</dbReference>
<dbReference type="AlphaFoldDB" id="A0A545TZF8"/>
<reference evidence="2 3" key="1">
    <citation type="submission" date="2019-06" db="EMBL/GenBank/DDBJ databases">
        <title>Whole genome sequence for Cellvibrionaceae sp. R142.</title>
        <authorList>
            <person name="Wang G."/>
        </authorList>
    </citation>
    <scope>NUCLEOTIDE SEQUENCE [LARGE SCALE GENOMIC DNA]</scope>
    <source>
        <strain evidence="2 3">R142</strain>
    </source>
</reference>
<dbReference type="OrthoDB" id="5422231at2"/>
<name>A0A545TZF8_9GAMM</name>
<dbReference type="GO" id="GO:0003677">
    <property type="term" value="F:DNA binding"/>
    <property type="evidence" value="ECO:0007669"/>
    <property type="project" value="InterPro"/>
</dbReference>
<keyword evidence="3" id="KW-1185">Reference proteome</keyword>
<evidence type="ECO:0000313" key="2">
    <source>
        <dbReference type="EMBL" id="TQV82573.1"/>
    </source>
</evidence>
<accession>A0A545TZF8</accession>
<comment type="caution">
    <text evidence="2">The sequence shown here is derived from an EMBL/GenBank/DDBJ whole genome shotgun (WGS) entry which is preliminary data.</text>
</comment>
<dbReference type="InterPro" id="IPR001387">
    <property type="entry name" value="Cro/C1-type_HTH"/>
</dbReference>
<feature type="domain" description="HTH cro/C1-type" evidence="1">
    <location>
        <begin position="33"/>
        <end position="86"/>
    </location>
</feature>
<sequence>MVTIVTISKSGSKRSAVVFPKNQEVLSRLGENIQLARKRRKYTQTLISERTGLSRLTIRKIENGDPKVSLGHYVAVLGVLGLVEDLAKVASDDELGRKLQDIKLMSKQK</sequence>
<proteinExistence type="predicted"/>
<protein>
    <submittedName>
        <fullName evidence="2">Helix-turn-helix transcriptional regulator</fullName>
    </submittedName>
</protein>
<dbReference type="EMBL" id="VHSG01000007">
    <property type="protein sequence ID" value="TQV82573.1"/>
    <property type="molecule type" value="Genomic_DNA"/>
</dbReference>
<dbReference type="SUPFAM" id="SSF47413">
    <property type="entry name" value="lambda repressor-like DNA-binding domains"/>
    <property type="match status" value="1"/>
</dbReference>
<dbReference type="InterPro" id="IPR010982">
    <property type="entry name" value="Lambda_DNA-bd_dom_sf"/>
</dbReference>
<evidence type="ECO:0000313" key="3">
    <source>
        <dbReference type="Proteomes" id="UP000319732"/>
    </source>
</evidence>
<gene>
    <name evidence="2" type="ORF">FKG94_07520</name>
</gene>
<dbReference type="CDD" id="cd00093">
    <property type="entry name" value="HTH_XRE"/>
    <property type="match status" value="1"/>
</dbReference>
<dbReference type="Proteomes" id="UP000319732">
    <property type="component" value="Unassembled WGS sequence"/>
</dbReference>